<dbReference type="PATRIC" id="fig|329854.7.peg.3182"/>
<reference evidence="1 2" key="1">
    <citation type="submission" date="2016-02" db="EMBL/GenBank/DDBJ databases">
        <authorList>
            <person name="Wen L."/>
            <person name="He K."/>
            <person name="Yang H."/>
        </authorList>
    </citation>
    <scope>NUCLEOTIDE SEQUENCE [LARGE SCALE GENOMIC DNA]</scope>
    <source>
        <strain evidence="1 2">KLE1704</strain>
    </source>
</reference>
<evidence type="ECO:0000313" key="2">
    <source>
        <dbReference type="Proteomes" id="UP000070319"/>
    </source>
</evidence>
<accession>A0A139L4W6</accession>
<dbReference type="AlphaFoldDB" id="A0A139L4W6"/>
<name>A0A139L4W6_9BACE</name>
<proteinExistence type="predicted"/>
<dbReference type="EMBL" id="LTDF01000124">
    <property type="protein sequence ID" value="KXT46473.1"/>
    <property type="molecule type" value="Genomic_DNA"/>
</dbReference>
<sequence>MEIYYIEAGVLERMLTCFENLSTHVTDCMRENVVRNSENDWAVRMSACSLTSHRILLSFDR</sequence>
<protein>
    <submittedName>
        <fullName evidence="1">Uncharacterized protein</fullName>
    </submittedName>
</protein>
<dbReference type="Proteomes" id="UP000070319">
    <property type="component" value="Unassembled WGS sequence"/>
</dbReference>
<evidence type="ECO:0000313" key="1">
    <source>
        <dbReference type="EMBL" id="KXT46473.1"/>
    </source>
</evidence>
<gene>
    <name evidence="1" type="ORF">HMPREF2531_03117</name>
</gene>
<comment type="caution">
    <text evidence="1">The sequence shown here is derived from an EMBL/GenBank/DDBJ whole genome shotgun (WGS) entry which is preliminary data.</text>
</comment>
<organism evidence="1">
    <name type="scientific">Bacteroides intestinalis</name>
    <dbReference type="NCBI Taxonomy" id="329854"/>
    <lineage>
        <taxon>Bacteria</taxon>
        <taxon>Pseudomonadati</taxon>
        <taxon>Bacteroidota</taxon>
        <taxon>Bacteroidia</taxon>
        <taxon>Bacteroidales</taxon>
        <taxon>Bacteroidaceae</taxon>
        <taxon>Bacteroides</taxon>
    </lineage>
</organism>